<evidence type="ECO:0000259" key="5">
    <source>
        <dbReference type="PROSITE" id="PS50977"/>
    </source>
</evidence>
<dbReference type="Proteomes" id="UP001501803">
    <property type="component" value="Unassembled WGS sequence"/>
</dbReference>
<keyword evidence="2 4" id="KW-0238">DNA-binding</keyword>
<name>A0ABP7KXZ7_9MICO</name>
<evidence type="ECO:0000313" key="6">
    <source>
        <dbReference type="EMBL" id="GAA3890819.1"/>
    </source>
</evidence>
<evidence type="ECO:0000256" key="1">
    <source>
        <dbReference type="ARBA" id="ARBA00023015"/>
    </source>
</evidence>
<evidence type="ECO:0000256" key="2">
    <source>
        <dbReference type="ARBA" id="ARBA00023125"/>
    </source>
</evidence>
<keyword evidence="1" id="KW-0805">Transcription regulation</keyword>
<keyword evidence="7" id="KW-1185">Reference proteome</keyword>
<dbReference type="PRINTS" id="PR00455">
    <property type="entry name" value="HTHTETR"/>
</dbReference>
<feature type="DNA-binding region" description="H-T-H motif" evidence="4">
    <location>
        <begin position="31"/>
        <end position="50"/>
    </location>
</feature>
<protein>
    <submittedName>
        <fullName evidence="6">ScbR family autoregulator-binding transcription factor</fullName>
    </submittedName>
</protein>
<evidence type="ECO:0000256" key="3">
    <source>
        <dbReference type="ARBA" id="ARBA00023163"/>
    </source>
</evidence>
<dbReference type="InterPro" id="IPR001647">
    <property type="entry name" value="HTH_TetR"/>
</dbReference>
<keyword evidence="3" id="KW-0804">Transcription</keyword>
<comment type="caution">
    <text evidence="6">The sequence shown here is derived from an EMBL/GenBank/DDBJ whole genome shotgun (WGS) entry which is preliminary data.</text>
</comment>
<dbReference type="PROSITE" id="PS50977">
    <property type="entry name" value="HTH_TETR_2"/>
    <property type="match status" value="1"/>
</dbReference>
<dbReference type="EMBL" id="BAABCN010000015">
    <property type="protein sequence ID" value="GAA3890819.1"/>
    <property type="molecule type" value="Genomic_DNA"/>
</dbReference>
<evidence type="ECO:0000313" key="7">
    <source>
        <dbReference type="Proteomes" id="UP001501803"/>
    </source>
</evidence>
<dbReference type="Pfam" id="PF21935">
    <property type="entry name" value="TetR_C_45"/>
    <property type="match status" value="1"/>
</dbReference>
<dbReference type="InterPro" id="IPR054126">
    <property type="entry name" value="CprB_TetR_C"/>
</dbReference>
<dbReference type="Pfam" id="PF00440">
    <property type="entry name" value="TetR_N"/>
    <property type="match status" value="1"/>
</dbReference>
<dbReference type="InterPro" id="IPR009057">
    <property type="entry name" value="Homeodomain-like_sf"/>
</dbReference>
<accession>A0ABP7KXZ7</accession>
<organism evidence="6 7">
    <name type="scientific">Leifsonia kafniensis</name>
    <dbReference type="NCBI Taxonomy" id="475957"/>
    <lineage>
        <taxon>Bacteria</taxon>
        <taxon>Bacillati</taxon>
        <taxon>Actinomycetota</taxon>
        <taxon>Actinomycetes</taxon>
        <taxon>Micrococcales</taxon>
        <taxon>Microbacteriaceae</taxon>
        <taxon>Leifsonia</taxon>
    </lineage>
</organism>
<dbReference type="SUPFAM" id="SSF46689">
    <property type="entry name" value="Homeodomain-like"/>
    <property type="match status" value="1"/>
</dbReference>
<gene>
    <name evidence="6" type="ORF">GCM10022381_35900</name>
</gene>
<proteinExistence type="predicted"/>
<dbReference type="InterPro" id="IPR047923">
    <property type="entry name" value="ArpA-like"/>
</dbReference>
<dbReference type="SUPFAM" id="SSF48498">
    <property type="entry name" value="Tetracyclin repressor-like, C-terminal domain"/>
    <property type="match status" value="1"/>
</dbReference>
<dbReference type="PANTHER" id="PTHR30055">
    <property type="entry name" value="HTH-TYPE TRANSCRIPTIONAL REGULATOR RUTR"/>
    <property type="match status" value="1"/>
</dbReference>
<feature type="domain" description="HTH tetR-type" evidence="5">
    <location>
        <begin position="8"/>
        <end position="68"/>
    </location>
</feature>
<dbReference type="InterPro" id="IPR036271">
    <property type="entry name" value="Tet_transcr_reg_TetR-rel_C_sf"/>
</dbReference>
<dbReference type="InterPro" id="IPR023772">
    <property type="entry name" value="DNA-bd_HTH_TetR-type_CS"/>
</dbReference>
<dbReference type="PANTHER" id="PTHR30055:SF234">
    <property type="entry name" value="HTH-TYPE TRANSCRIPTIONAL REGULATOR BETI"/>
    <property type="match status" value="1"/>
</dbReference>
<reference evidence="7" key="1">
    <citation type="journal article" date="2019" name="Int. J. Syst. Evol. Microbiol.">
        <title>The Global Catalogue of Microorganisms (GCM) 10K type strain sequencing project: providing services to taxonomists for standard genome sequencing and annotation.</title>
        <authorList>
            <consortium name="The Broad Institute Genomics Platform"/>
            <consortium name="The Broad Institute Genome Sequencing Center for Infectious Disease"/>
            <person name="Wu L."/>
            <person name="Ma J."/>
        </authorList>
    </citation>
    <scope>NUCLEOTIDE SEQUENCE [LARGE SCALE GENOMIC DNA]</scope>
    <source>
        <strain evidence="7">JCM 17021</strain>
    </source>
</reference>
<sequence>MAQQQRAANTREAIVTGAATAFQAHGYGMTSLAEIAEASGVTKGALYFHFDSKEAIALAVIDAQHAAAGTIGVALHESGTTGIAATLTASFAFARQLRENPIARAGIRLTLEASSFQTPVVGPYLDWIAWIEGYLVEAAAAGDLREEVNPSTLAHLIIPAFTGVQMVSEVLTHRDDIYQRVEELWLLLLPGTVPPDRWEQIRELLARIRREVSEQP</sequence>
<dbReference type="NCBIfam" id="NF041196">
    <property type="entry name" value="ScbR_bind_reg"/>
    <property type="match status" value="1"/>
</dbReference>
<dbReference type="InterPro" id="IPR050109">
    <property type="entry name" value="HTH-type_TetR-like_transc_reg"/>
</dbReference>
<evidence type="ECO:0000256" key="4">
    <source>
        <dbReference type="PROSITE-ProRule" id="PRU00335"/>
    </source>
</evidence>
<dbReference type="PROSITE" id="PS01081">
    <property type="entry name" value="HTH_TETR_1"/>
    <property type="match status" value="1"/>
</dbReference>
<dbReference type="RefSeq" id="WP_345069226.1">
    <property type="nucleotide sequence ID" value="NZ_BAABCN010000015.1"/>
</dbReference>
<dbReference type="Gene3D" id="1.10.357.10">
    <property type="entry name" value="Tetracycline Repressor, domain 2"/>
    <property type="match status" value="1"/>
</dbReference>